<evidence type="ECO:0000256" key="4">
    <source>
        <dbReference type="ARBA" id="ARBA00022771"/>
    </source>
</evidence>
<dbReference type="Proteomes" id="UP000035642">
    <property type="component" value="Unassembled WGS sequence"/>
</dbReference>
<dbReference type="PANTHER" id="PTHR24392:SF56">
    <property type="entry name" value="ZINC FINGER PROTEIN 510"/>
    <property type="match status" value="1"/>
</dbReference>
<feature type="domain" description="C2H2-type" evidence="11">
    <location>
        <begin position="431"/>
        <end position="459"/>
    </location>
</feature>
<dbReference type="InterPro" id="IPR013087">
    <property type="entry name" value="Znf_C2H2_type"/>
</dbReference>
<evidence type="ECO:0000256" key="3">
    <source>
        <dbReference type="ARBA" id="ARBA00022737"/>
    </source>
</evidence>
<accession>A0A158PAG8</accession>
<keyword evidence="3" id="KW-0677">Repeat</keyword>
<evidence type="ECO:0000256" key="1">
    <source>
        <dbReference type="ARBA" id="ARBA00004123"/>
    </source>
</evidence>
<keyword evidence="7" id="KW-0539">Nucleus</keyword>
<feature type="repeat" description="RCC1" evidence="9">
    <location>
        <begin position="607"/>
        <end position="656"/>
    </location>
</feature>
<dbReference type="PANTHER" id="PTHR24392">
    <property type="entry name" value="ZINC FINGER PROTEIN"/>
    <property type="match status" value="1"/>
</dbReference>
<evidence type="ECO:0000256" key="8">
    <source>
        <dbReference type="PROSITE-ProRule" id="PRU00042"/>
    </source>
</evidence>
<protein>
    <submittedName>
        <fullName evidence="13">C2H2-type domain-containing protein</fullName>
    </submittedName>
</protein>
<evidence type="ECO:0000256" key="2">
    <source>
        <dbReference type="ARBA" id="ARBA00022723"/>
    </source>
</evidence>
<dbReference type="STRING" id="6313.A0A158PAG8"/>
<dbReference type="GO" id="GO:0008270">
    <property type="term" value="F:zinc ion binding"/>
    <property type="evidence" value="ECO:0007669"/>
    <property type="project" value="UniProtKB-KW"/>
</dbReference>
<evidence type="ECO:0000313" key="12">
    <source>
        <dbReference type="Proteomes" id="UP000035642"/>
    </source>
</evidence>
<feature type="region of interest" description="Disordered" evidence="10">
    <location>
        <begin position="79"/>
        <end position="105"/>
    </location>
</feature>
<keyword evidence="6" id="KW-0238">DNA-binding</keyword>
<evidence type="ECO:0000259" key="11">
    <source>
        <dbReference type="PROSITE" id="PS50157"/>
    </source>
</evidence>
<name>A0A158PAG8_ANGCA</name>
<evidence type="ECO:0000256" key="9">
    <source>
        <dbReference type="PROSITE-ProRule" id="PRU00235"/>
    </source>
</evidence>
<evidence type="ECO:0000256" key="7">
    <source>
        <dbReference type="ARBA" id="ARBA00023242"/>
    </source>
</evidence>
<dbReference type="PROSITE" id="PS50012">
    <property type="entry name" value="RCC1_3"/>
    <property type="match status" value="1"/>
</dbReference>
<comment type="subcellular location">
    <subcellularLocation>
        <location evidence="1">Nucleus</location>
    </subcellularLocation>
</comment>
<dbReference type="PROSITE" id="PS50157">
    <property type="entry name" value="ZINC_FINGER_C2H2_2"/>
    <property type="match status" value="1"/>
</dbReference>
<evidence type="ECO:0000256" key="5">
    <source>
        <dbReference type="ARBA" id="ARBA00022833"/>
    </source>
</evidence>
<feature type="compositionally biased region" description="Polar residues" evidence="10">
    <location>
        <begin position="79"/>
        <end position="97"/>
    </location>
</feature>
<organism evidence="12 13">
    <name type="scientific">Angiostrongylus cantonensis</name>
    <name type="common">Rat lungworm</name>
    <dbReference type="NCBI Taxonomy" id="6313"/>
    <lineage>
        <taxon>Eukaryota</taxon>
        <taxon>Metazoa</taxon>
        <taxon>Ecdysozoa</taxon>
        <taxon>Nematoda</taxon>
        <taxon>Chromadorea</taxon>
        <taxon>Rhabditida</taxon>
        <taxon>Rhabditina</taxon>
        <taxon>Rhabditomorpha</taxon>
        <taxon>Strongyloidea</taxon>
        <taxon>Metastrongylidae</taxon>
        <taxon>Angiostrongylus</taxon>
    </lineage>
</organism>
<feature type="region of interest" description="Disordered" evidence="10">
    <location>
        <begin position="167"/>
        <end position="192"/>
    </location>
</feature>
<evidence type="ECO:0000256" key="10">
    <source>
        <dbReference type="SAM" id="MobiDB-lite"/>
    </source>
</evidence>
<sequence length="709" mass="80274">MTLTIRERIEIVLLAGDRRNHGAIAEEFSKRHPDRPISRVTIASVLAKFKQTGSVYHKSHSIRRSKDYHKCSGLLENFSGSLPDSEPNAGNDSTDSGSPVHRMKQAPKGHRYILLEVDENRVDKLYDVLIGNGFHDFVSLNNFPDSSGFMSHPVEELLTDTNGSDLLQTPTSSGSHSSPLFTVTKQDPEEEEPSFKVLSATDLLGTNDVEACKDWSSSVLGLRKNFGKNHSSGTFHSIPESSLDGPKSELDFRAVHGEQGEKSYVNCRLCKSMILTSRFSNLANHARRHAVVKKYRCVHCCVQNNEYSRREVHFHLSECHTEVDPTTCLITEYRTGSFHGDLSLLTEEQSISTDIKSESWVTENHMQSSSNAAYNYDGESTSEQVSEITADNEENRDLDSVLCRLCNQSIVLAKLTDVVNHAKEHYHVKQFECELCGFRNNERLRVRSHAFHQHLYERPRIIEHNDESMKKAWTQVARKCFPCLPERLMKEKDPLRCSYKKEDTLNLEFESSSWLSVVVPFTQSTLLNDWCKVKKPPSDVLLTASTSTIYLIYDVKGSSMVVRLFNENTYFSSGIVKPCVVQQPENLVIVMLSYGCFNALCLFTDDGDVYLWGWNHRGQLGDEKEKVEFYPSPLDIHLRIVRITLREHFTALWVAEDEDEPSIIMGSKKIGMPATQLTYYSDSTAADPGTPPLSSDCREEAVILGEYQE</sequence>
<dbReference type="SUPFAM" id="SSF50985">
    <property type="entry name" value="RCC1/BLIP-II"/>
    <property type="match status" value="1"/>
</dbReference>
<keyword evidence="2" id="KW-0479">Metal-binding</keyword>
<evidence type="ECO:0000256" key="6">
    <source>
        <dbReference type="ARBA" id="ARBA00023125"/>
    </source>
</evidence>
<dbReference type="Pfam" id="PF00415">
    <property type="entry name" value="RCC1"/>
    <property type="match status" value="1"/>
</dbReference>
<keyword evidence="4 8" id="KW-0863">Zinc-finger</keyword>
<reference evidence="12" key="1">
    <citation type="submission" date="2012-09" db="EMBL/GenBank/DDBJ databases">
        <authorList>
            <person name="Martin A.A."/>
        </authorList>
    </citation>
    <scope>NUCLEOTIDE SEQUENCE</scope>
</reference>
<dbReference type="InterPro" id="IPR000408">
    <property type="entry name" value="Reg_chr_condens"/>
</dbReference>
<feature type="compositionally biased region" description="Polar residues" evidence="10">
    <location>
        <begin position="167"/>
        <end position="185"/>
    </location>
</feature>
<dbReference type="WBParaSite" id="ACAC_0000946801-mRNA-1">
    <property type="protein sequence ID" value="ACAC_0000946801-mRNA-1"/>
    <property type="gene ID" value="ACAC_0000946801"/>
</dbReference>
<evidence type="ECO:0000313" key="13">
    <source>
        <dbReference type="WBParaSite" id="ACAC_0000946801-mRNA-1"/>
    </source>
</evidence>
<dbReference type="Gene3D" id="2.130.10.30">
    <property type="entry name" value="Regulator of chromosome condensation 1/beta-lactamase-inhibitor protein II"/>
    <property type="match status" value="1"/>
</dbReference>
<keyword evidence="5" id="KW-0862">Zinc</keyword>
<proteinExistence type="predicted"/>
<dbReference type="GO" id="GO:0005634">
    <property type="term" value="C:nucleus"/>
    <property type="evidence" value="ECO:0007669"/>
    <property type="project" value="UniProtKB-SubCell"/>
</dbReference>
<dbReference type="InterPro" id="IPR009091">
    <property type="entry name" value="RCC1/BLIP-II"/>
</dbReference>
<dbReference type="GO" id="GO:0003677">
    <property type="term" value="F:DNA binding"/>
    <property type="evidence" value="ECO:0007669"/>
    <property type="project" value="UniProtKB-KW"/>
</dbReference>
<keyword evidence="12" id="KW-1185">Reference proteome</keyword>
<dbReference type="AlphaFoldDB" id="A0A158PAG8"/>
<reference evidence="13" key="2">
    <citation type="submission" date="2016-04" db="UniProtKB">
        <authorList>
            <consortium name="WormBaseParasite"/>
        </authorList>
    </citation>
    <scope>IDENTIFICATION</scope>
</reference>